<evidence type="ECO:0000313" key="1">
    <source>
        <dbReference type="EMBL" id="TSJ39203.1"/>
    </source>
</evidence>
<sequence>MNKISLPKYEELKKLMLINSGIVHMLPSDCKTLSDKIFKKNGNRISETTFKRIYGFAFSKYSPSLFTLDVLSRYCGYKSWAAFCEKQDKDETTPAKELSWQTLKQNADKITGFALQALKNKSGIPYNQTIEREFTDHHFDEFLNSNLTGTILCAPSGYGKTIALCQWVEKKAAIDALKGNNDIVLLFSSNAVMSVIVSGKDIHDWMLALLGYDTDNDISVLLDVKQRKDAKFYLIIDGFDEHMFKGDHFKIILNQLVDIFSFYQHHDWFKLILTTRTATWINNRHELEINNNTWFTGFGQDPNYINIPLLNLQEIKFLCNQINLNIENAIPNDIIESFNHPLYFQFYYQQHKEFSSQTNIDHISFYEILSTFILKKVYLGHYSTEKILLIKTLVEELDIANDVYIINKLKVAGDIKKSPHAYQELINIGFIREFAENNNYLQHTYIVFGNTDFMEHSIAKTLLYNNGNLLDIDLIRSINSLLANNKHKVKVLKWCIMHAIKSGQLKNIEYITNVQLTTNEKSELITFLGEVLQTEYASTTGNDSIINYFKNSFSDELFDYFFGLELVNTDYRKFLHVLLKFDQSNQKKVLIHSTLAIIAAIQLDLNDLEINLAKLKAFPKAEYEIFAVNPLSCLDAIYYQLKYGIIKTEALIDLTKLYFKRPYDISIKESASNDMLYLLGLFTMLLCNNPKKTLRFINFLDKNYRSKIKENDNSQYGFFIKIFKANAYLELGDQAKVSETYQSIAIDYEENEDLLTPYMKILFHSVKIKTLLNTTEESLVSNEMENINDIALNSGYKFPKLYITSMLLQSITLQNSSPAFYKQLNIDFNNIIKECGLNPQLFLDYIAINRK</sequence>
<name>A0A556MH70_9SPHI</name>
<organism evidence="1 2">
    <name type="scientific">Mucilaginibacter corticis</name>
    <dbReference type="NCBI Taxonomy" id="2597670"/>
    <lineage>
        <taxon>Bacteria</taxon>
        <taxon>Pseudomonadati</taxon>
        <taxon>Bacteroidota</taxon>
        <taxon>Sphingobacteriia</taxon>
        <taxon>Sphingobacteriales</taxon>
        <taxon>Sphingobacteriaceae</taxon>
        <taxon>Mucilaginibacter</taxon>
    </lineage>
</organism>
<keyword evidence="2" id="KW-1185">Reference proteome</keyword>
<evidence type="ECO:0008006" key="3">
    <source>
        <dbReference type="Google" id="ProtNLM"/>
    </source>
</evidence>
<dbReference type="OrthoDB" id="956377at2"/>
<protein>
    <recommendedName>
        <fullName evidence="3">NACHT domain-containing protein</fullName>
    </recommendedName>
</protein>
<gene>
    <name evidence="1" type="ORF">FO440_15685</name>
</gene>
<evidence type="ECO:0000313" key="2">
    <source>
        <dbReference type="Proteomes" id="UP000318733"/>
    </source>
</evidence>
<dbReference type="RefSeq" id="WP_144249241.1">
    <property type="nucleotide sequence ID" value="NZ_VLPK01000003.1"/>
</dbReference>
<proteinExistence type="predicted"/>
<comment type="caution">
    <text evidence="1">The sequence shown here is derived from an EMBL/GenBank/DDBJ whole genome shotgun (WGS) entry which is preliminary data.</text>
</comment>
<dbReference type="EMBL" id="VLPK01000003">
    <property type="protein sequence ID" value="TSJ39203.1"/>
    <property type="molecule type" value="Genomic_DNA"/>
</dbReference>
<dbReference type="InterPro" id="IPR027417">
    <property type="entry name" value="P-loop_NTPase"/>
</dbReference>
<dbReference type="AlphaFoldDB" id="A0A556MH70"/>
<reference evidence="1 2" key="1">
    <citation type="submission" date="2019-07" db="EMBL/GenBank/DDBJ databases">
        <authorList>
            <person name="Huq M.A."/>
        </authorList>
    </citation>
    <scope>NUCLEOTIDE SEQUENCE [LARGE SCALE GENOMIC DNA]</scope>
    <source>
        <strain evidence="1 2">MAH-19</strain>
    </source>
</reference>
<accession>A0A556MH70</accession>
<dbReference type="Gene3D" id="3.40.50.300">
    <property type="entry name" value="P-loop containing nucleotide triphosphate hydrolases"/>
    <property type="match status" value="1"/>
</dbReference>
<dbReference type="Proteomes" id="UP000318733">
    <property type="component" value="Unassembled WGS sequence"/>
</dbReference>